<evidence type="ECO:0000313" key="1">
    <source>
        <dbReference type="EMBL" id="JAE14706.1"/>
    </source>
</evidence>
<proteinExistence type="predicted"/>
<dbReference type="AlphaFoldDB" id="A0A0A9FWM2"/>
<accession>A0A0A9FWM2</accession>
<sequence>MKNCGHLLTSKIQMKPLQDPNLDLVLMHV</sequence>
<reference evidence="1" key="2">
    <citation type="journal article" date="2015" name="Data Brief">
        <title>Shoot transcriptome of the giant reed, Arundo donax.</title>
        <authorList>
            <person name="Barrero R.A."/>
            <person name="Guerrero F.D."/>
            <person name="Moolhuijzen P."/>
            <person name="Goolsby J.A."/>
            <person name="Tidwell J."/>
            <person name="Bellgard S.E."/>
            <person name="Bellgard M.I."/>
        </authorList>
    </citation>
    <scope>NUCLEOTIDE SEQUENCE</scope>
    <source>
        <tissue evidence="1">Shoot tissue taken approximately 20 cm above the soil surface</tissue>
    </source>
</reference>
<reference evidence="1" key="1">
    <citation type="submission" date="2014-09" db="EMBL/GenBank/DDBJ databases">
        <authorList>
            <person name="Magalhaes I.L.F."/>
            <person name="Oliveira U."/>
            <person name="Santos F.R."/>
            <person name="Vidigal T.H.D.A."/>
            <person name="Brescovit A.D."/>
            <person name="Santos A.J."/>
        </authorList>
    </citation>
    <scope>NUCLEOTIDE SEQUENCE</scope>
    <source>
        <tissue evidence="1">Shoot tissue taken approximately 20 cm above the soil surface</tissue>
    </source>
</reference>
<organism evidence="1">
    <name type="scientific">Arundo donax</name>
    <name type="common">Giant reed</name>
    <name type="synonym">Donax arundinaceus</name>
    <dbReference type="NCBI Taxonomy" id="35708"/>
    <lineage>
        <taxon>Eukaryota</taxon>
        <taxon>Viridiplantae</taxon>
        <taxon>Streptophyta</taxon>
        <taxon>Embryophyta</taxon>
        <taxon>Tracheophyta</taxon>
        <taxon>Spermatophyta</taxon>
        <taxon>Magnoliopsida</taxon>
        <taxon>Liliopsida</taxon>
        <taxon>Poales</taxon>
        <taxon>Poaceae</taxon>
        <taxon>PACMAD clade</taxon>
        <taxon>Arundinoideae</taxon>
        <taxon>Arundineae</taxon>
        <taxon>Arundo</taxon>
    </lineage>
</organism>
<protein>
    <submittedName>
        <fullName evidence="1">Uncharacterized protein</fullName>
    </submittedName>
</protein>
<name>A0A0A9FWM2_ARUDO</name>
<dbReference type="EMBL" id="GBRH01183190">
    <property type="protein sequence ID" value="JAE14706.1"/>
    <property type="molecule type" value="Transcribed_RNA"/>
</dbReference>